<dbReference type="Gene3D" id="3.40.50.20">
    <property type="match status" value="1"/>
</dbReference>
<dbReference type="GO" id="GO:0009113">
    <property type="term" value="P:purine nucleobase biosynthetic process"/>
    <property type="evidence" value="ECO:0007669"/>
    <property type="project" value="InterPro"/>
</dbReference>
<dbReference type="PANTHER" id="PTHR43472:SF1">
    <property type="entry name" value="PHOSPHORIBOSYLAMINE--GLYCINE LIGASE, CHLOROPLASTIC"/>
    <property type="match status" value="1"/>
</dbReference>
<protein>
    <submittedName>
        <fullName evidence="2">Phosphoribosylglycinamide synthetase-like protein</fullName>
    </submittedName>
</protein>
<dbReference type="InterPro" id="IPR016185">
    <property type="entry name" value="PreATP-grasp_dom_sf"/>
</dbReference>
<name>A0A4V3CFQ0_9FIRM</name>
<organism evidence="2 3">
    <name type="scientific">Halanaerobium saccharolyticum</name>
    <dbReference type="NCBI Taxonomy" id="43595"/>
    <lineage>
        <taxon>Bacteria</taxon>
        <taxon>Bacillati</taxon>
        <taxon>Bacillota</taxon>
        <taxon>Clostridia</taxon>
        <taxon>Halanaerobiales</taxon>
        <taxon>Halanaerobiaceae</taxon>
        <taxon>Halanaerobium</taxon>
    </lineage>
</organism>
<dbReference type="EMBL" id="SNWX01000002">
    <property type="protein sequence ID" value="TDO94672.1"/>
    <property type="molecule type" value="Genomic_DNA"/>
</dbReference>
<sequence>MNILLIGSGGRENALAWKLSQSSRVDELYIAAGNPGTSEYGQNLDFDESNQEALLEFALKKKLILQ</sequence>
<feature type="domain" description="Phosphoribosylglycinamide synthetase N-terminal" evidence="1">
    <location>
        <begin position="1"/>
        <end position="63"/>
    </location>
</feature>
<dbReference type="AlphaFoldDB" id="A0A4V3CFQ0"/>
<dbReference type="Proteomes" id="UP000295064">
    <property type="component" value="Unassembled WGS sequence"/>
</dbReference>
<evidence type="ECO:0000259" key="1">
    <source>
        <dbReference type="Pfam" id="PF02844"/>
    </source>
</evidence>
<dbReference type="InterPro" id="IPR020562">
    <property type="entry name" value="PRibGlycinamide_synth_N"/>
</dbReference>
<dbReference type="Pfam" id="PF02844">
    <property type="entry name" value="GARS_N"/>
    <property type="match status" value="1"/>
</dbReference>
<proteinExistence type="predicted"/>
<dbReference type="PANTHER" id="PTHR43472">
    <property type="entry name" value="PHOSPHORIBOSYLAMINE--GLYCINE LIGASE"/>
    <property type="match status" value="1"/>
</dbReference>
<evidence type="ECO:0000313" key="2">
    <source>
        <dbReference type="EMBL" id="TDO94672.1"/>
    </source>
</evidence>
<evidence type="ECO:0000313" key="3">
    <source>
        <dbReference type="Proteomes" id="UP000295064"/>
    </source>
</evidence>
<gene>
    <name evidence="2" type="ORF">DFR79_10247</name>
</gene>
<dbReference type="SUPFAM" id="SSF52440">
    <property type="entry name" value="PreATP-grasp domain"/>
    <property type="match status" value="1"/>
</dbReference>
<comment type="caution">
    <text evidence="2">The sequence shown here is derived from an EMBL/GenBank/DDBJ whole genome shotgun (WGS) entry which is preliminary data.</text>
</comment>
<accession>A0A4V3CFQ0</accession>
<dbReference type="InterPro" id="IPR000115">
    <property type="entry name" value="PRibGlycinamide_synth"/>
</dbReference>
<reference evidence="2 3" key="1">
    <citation type="submission" date="2019-03" db="EMBL/GenBank/DDBJ databases">
        <title>Subsurface microbial communities from deep shales in Ohio and West Virginia, USA.</title>
        <authorList>
            <person name="Wrighton K."/>
        </authorList>
    </citation>
    <scope>NUCLEOTIDE SEQUENCE [LARGE SCALE GENOMIC DNA]</scope>
    <source>
        <strain evidence="2 3">MA284_T2</strain>
    </source>
</reference>
<dbReference type="GO" id="GO:0004637">
    <property type="term" value="F:phosphoribosylamine-glycine ligase activity"/>
    <property type="evidence" value="ECO:0007669"/>
    <property type="project" value="InterPro"/>
</dbReference>